<comment type="caution">
    <text evidence="2">The sequence shown here is derived from an EMBL/GenBank/DDBJ whole genome shotgun (WGS) entry which is preliminary data.</text>
</comment>
<proteinExistence type="predicted"/>
<evidence type="ECO:0000259" key="1">
    <source>
        <dbReference type="Pfam" id="PF06983"/>
    </source>
</evidence>
<dbReference type="SUPFAM" id="SSF54593">
    <property type="entry name" value="Glyoxalase/Bleomycin resistance protein/Dihydroxybiphenyl dioxygenase"/>
    <property type="match status" value="1"/>
</dbReference>
<organism evidence="2 3">
    <name type="scientific">Neoroseomonas terrae</name>
    <dbReference type="NCBI Taxonomy" id="424799"/>
    <lineage>
        <taxon>Bacteria</taxon>
        <taxon>Pseudomonadati</taxon>
        <taxon>Pseudomonadota</taxon>
        <taxon>Alphaproteobacteria</taxon>
        <taxon>Acetobacterales</taxon>
        <taxon>Acetobacteraceae</taxon>
        <taxon>Neoroseomonas</taxon>
    </lineage>
</organism>
<dbReference type="InterPro" id="IPR028973">
    <property type="entry name" value="PhnB-like"/>
</dbReference>
<evidence type="ECO:0000313" key="2">
    <source>
        <dbReference type="EMBL" id="MBR0648531.1"/>
    </source>
</evidence>
<dbReference type="RefSeq" id="WP_211865784.1">
    <property type="nucleotide sequence ID" value="NZ_JAAEDI010000002.1"/>
</dbReference>
<dbReference type="PANTHER" id="PTHR33990:SF2">
    <property type="entry name" value="PHNB-LIKE DOMAIN-CONTAINING PROTEIN"/>
    <property type="match status" value="1"/>
</dbReference>
<accession>A0ABS5EBZ0</accession>
<dbReference type="CDD" id="cd06588">
    <property type="entry name" value="PhnB_like"/>
    <property type="match status" value="1"/>
</dbReference>
<keyword evidence="3" id="KW-1185">Reference proteome</keyword>
<dbReference type="InterPro" id="IPR029068">
    <property type="entry name" value="Glyas_Bleomycin-R_OHBP_Dase"/>
</dbReference>
<dbReference type="PANTHER" id="PTHR33990">
    <property type="entry name" value="PROTEIN YJDN-RELATED"/>
    <property type="match status" value="1"/>
</dbReference>
<dbReference type="Pfam" id="PF06983">
    <property type="entry name" value="3-dmu-9_3-mt"/>
    <property type="match status" value="1"/>
</dbReference>
<reference evidence="3" key="1">
    <citation type="journal article" date="2021" name="Syst. Appl. Microbiol.">
        <title>Roseomonas hellenica sp. nov., isolated from roots of wild-growing Alkanna tinctoria.</title>
        <authorList>
            <person name="Rat A."/>
            <person name="Naranjo H.D."/>
            <person name="Lebbe L."/>
            <person name="Cnockaert M."/>
            <person name="Krigas N."/>
            <person name="Grigoriadou K."/>
            <person name="Maloupa E."/>
            <person name="Willems A."/>
        </authorList>
    </citation>
    <scope>NUCLEOTIDE SEQUENCE [LARGE SCALE GENOMIC DNA]</scope>
    <source>
        <strain evidence="3">LMG 31159</strain>
    </source>
</reference>
<protein>
    <submittedName>
        <fullName evidence="2">VOC family protein</fullName>
    </submittedName>
</protein>
<dbReference type="InterPro" id="IPR009725">
    <property type="entry name" value="3_dmu_93_MTrfase"/>
</dbReference>
<name>A0ABS5EBZ0_9PROT</name>
<dbReference type="Gene3D" id="3.10.180.10">
    <property type="entry name" value="2,3-Dihydroxybiphenyl 1,2-Dioxygenase, domain 1"/>
    <property type="match status" value="1"/>
</dbReference>
<dbReference type="PIRSF" id="PIRSF021700">
    <property type="entry name" value="3_dmu_93_MTrfase"/>
    <property type="match status" value="1"/>
</dbReference>
<dbReference type="Proteomes" id="UP000698752">
    <property type="component" value="Unassembled WGS sequence"/>
</dbReference>
<sequence>MTQIATSLWFATEAEEAARFYCATIPGAVMGDIIRLPPGGPGPAGSVLLVEFSIGGAPMLAMNGNPGEGFTNAVSLSALCADQPELDRVWDALLDGGQAQACGWLKDRYGVAWQLVPEALPRLMKAGDEAQRGRVMAALMQMVKIDAAALEAAFNAS</sequence>
<feature type="domain" description="PhnB-like" evidence="1">
    <location>
        <begin position="3"/>
        <end position="116"/>
    </location>
</feature>
<evidence type="ECO:0000313" key="3">
    <source>
        <dbReference type="Proteomes" id="UP000698752"/>
    </source>
</evidence>
<gene>
    <name evidence="2" type="ORF">GXW78_02560</name>
</gene>
<dbReference type="EMBL" id="JAAEDI010000002">
    <property type="protein sequence ID" value="MBR0648531.1"/>
    <property type="molecule type" value="Genomic_DNA"/>
</dbReference>